<dbReference type="InterPro" id="IPR011042">
    <property type="entry name" value="6-blade_b-propeller_TolB-like"/>
</dbReference>
<reference evidence="1 2" key="2">
    <citation type="submission" date="2015-05" db="EMBL/GenBank/DDBJ databases">
        <title>Lifestyle Evolution in Cyanobacterial Symbionts of Sponges.</title>
        <authorList>
            <person name="Burgsdorf I."/>
            <person name="Slaby B.M."/>
            <person name="Handley K.M."/>
            <person name="Haber M."/>
            <person name="Blom J."/>
            <person name="Marshall C.W."/>
            <person name="Gilbert J.A."/>
            <person name="Hentschel U."/>
            <person name="Steindler L."/>
        </authorList>
    </citation>
    <scope>NUCLEOTIDE SEQUENCE [LARGE SCALE GENOMIC DNA]</scope>
    <source>
        <strain evidence="1">15L</strain>
    </source>
</reference>
<organism evidence="1 2">
    <name type="scientific">Candidatus Synechococcus spongiarum 15L</name>
    <dbReference type="NCBI Taxonomy" id="1608419"/>
    <lineage>
        <taxon>Bacteria</taxon>
        <taxon>Bacillati</taxon>
        <taxon>Cyanobacteriota</taxon>
        <taxon>Cyanophyceae</taxon>
        <taxon>Synechococcales</taxon>
        <taxon>Synechococcaceae</taxon>
        <taxon>Synechococcus</taxon>
    </lineage>
</organism>
<protein>
    <recommendedName>
        <fullName evidence="3">6-bladed beta-propeller</fullName>
    </recommendedName>
</protein>
<dbReference type="AlphaFoldDB" id="A0A0G8AYV3"/>
<evidence type="ECO:0008006" key="3">
    <source>
        <dbReference type="Google" id="ProtNLM"/>
    </source>
</evidence>
<evidence type="ECO:0000313" key="2">
    <source>
        <dbReference type="Proteomes" id="UP000035037"/>
    </source>
</evidence>
<dbReference type="Pfam" id="PF17170">
    <property type="entry name" value="DUF5128"/>
    <property type="match status" value="1"/>
</dbReference>
<dbReference type="SUPFAM" id="SSF101898">
    <property type="entry name" value="NHL repeat"/>
    <property type="match status" value="1"/>
</dbReference>
<dbReference type="Gene3D" id="2.120.10.30">
    <property type="entry name" value="TolB, C-terminal domain"/>
    <property type="match status" value="1"/>
</dbReference>
<gene>
    <name evidence="1" type="ORF">TQ37_00815</name>
</gene>
<dbReference type="PATRIC" id="fig|1608419.3.peg.487"/>
<proteinExistence type="predicted"/>
<name>A0A0G8AYV3_9SYNE</name>
<dbReference type="EMBL" id="JYFQ01000014">
    <property type="protein sequence ID" value="KKZ14547.1"/>
    <property type="molecule type" value="Genomic_DNA"/>
</dbReference>
<accession>A0A0G8AYV3</accession>
<comment type="caution">
    <text evidence="1">The sequence shown here is derived from an EMBL/GenBank/DDBJ whole genome shotgun (WGS) entry which is preliminary data.</text>
</comment>
<sequence length="385" mass="43547">MAAFTLILPSAQAQEMSFTLIEQLVIGDDEDAPAEYLFTVPELVRTDSKGYIYVHDRRRADVRVFDESGQYVTTVGKRGEGPGEMREIVAMHVDDRNRLIVADRDSGRFTVFSDLGAQFETKAFADDLRGIPHPILSLENSFVLRYVRMYDDPEQQLPYIADTKTLHHYDMALNPTEAFAELGEIFNLDEPFEKAASDISGALKMATNGIDKIVLVPTVYSGYAYRYTHEGGSWVMEKLEGGPVPKESYVSVSDKEFEANPELQRSSWVISGPSGVHRARIFNWSLGVVILGSGEIANFTMQAPLRRNLSDRMEFSQRVELFDQAGVLLGYGPLRFDDQKLNRSIEIMSTIEILWIDEDDRLYLRRQNKHGFYVLSVAELVIGHP</sequence>
<reference evidence="1 2" key="1">
    <citation type="submission" date="2015-02" db="EMBL/GenBank/DDBJ databases">
        <authorList>
            <person name="Slaby B."/>
            <person name="Hentschel U."/>
        </authorList>
    </citation>
    <scope>NUCLEOTIDE SEQUENCE [LARGE SCALE GENOMIC DNA]</scope>
    <source>
        <strain evidence="1">15L</strain>
    </source>
</reference>
<dbReference type="Proteomes" id="UP000035037">
    <property type="component" value="Unassembled WGS sequence"/>
</dbReference>
<evidence type="ECO:0000313" key="1">
    <source>
        <dbReference type="EMBL" id="KKZ14547.1"/>
    </source>
</evidence>